<name>A0ABV3UZN5_9MICC</name>
<keyword evidence="5" id="KW-0694">RNA-binding</keyword>
<feature type="compositionally biased region" description="Low complexity" evidence="6">
    <location>
        <begin position="73"/>
        <end position="89"/>
    </location>
</feature>
<reference evidence="8 9" key="1">
    <citation type="journal article" date="2024" name="Fungal Genet. Biol.">
        <title>The porcine skin microbiome exhibits broad fungal antagonism.</title>
        <authorList>
            <person name="De La Cruz K.F."/>
            <person name="Townsend E.C."/>
            <person name="Alex Cheong J.Z."/>
            <person name="Salamzade R."/>
            <person name="Liu A."/>
            <person name="Sandstrom S."/>
            <person name="Davila E."/>
            <person name="Huang L."/>
            <person name="Xu K.H."/>
            <person name="Wu S.Y."/>
            <person name="Meudt J.J."/>
            <person name="Shanmuganayagam D."/>
            <person name="Gibson A.L.F."/>
            <person name="Kalan L.R."/>
        </authorList>
    </citation>
    <scope>NUCLEOTIDE SEQUENCE [LARGE SCALE GENOMIC DNA]</scope>
    <source>
        <strain evidence="8 9">LK2625</strain>
    </source>
</reference>
<protein>
    <submittedName>
        <fullName evidence="8">Rne/Rng family ribonuclease</fullName>
    </submittedName>
</protein>
<dbReference type="SUPFAM" id="SSF50249">
    <property type="entry name" value="Nucleic acid-binding proteins"/>
    <property type="match status" value="1"/>
</dbReference>
<feature type="compositionally biased region" description="Low complexity" evidence="6">
    <location>
        <begin position="1027"/>
        <end position="1085"/>
    </location>
</feature>
<dbReference type="PANTHER" id="PTHR30001">
    <property type="entry name" value="RIBONUCLEASE"/>
    <property type="match status" value="1"/>
</dbReference>
<feature type="compositionally biased region" description="Basic and acidic residues" evidence="6">
    <location>
        <begin position="247"/>
        <end position="265"/>
    </location>
</feature>
<comment type="caution">
    <text evidence="8">The sequence shown here is derived from an EMBL/GenBank/DDBJ whole genome shotgun (WGS) entry which is preliminary data.</text>
</comment>
<evidence type="ECO:0000256" key="1">
    <source>
        <dbReference type="ARBA" id="ARBA00001946"/>
    </source>
</evidence>
<feature type="compositionally biased region" description="Basic and acidic residues" evidence="6">
    <location>
        <begin position="927"/>
        <end position="948"/>
    </location>
</feature>
<feature type="compositionally biased region" description="Acidic residues" evidence="6">
    <location>
        <begin position="266"/>
        <end position="275"/>
    </location>
</feature>
<keyword evidence="2" id="KW-0479">Metal-binding</keyword>
<dbReference type="EMBL" id="JAYWLU010000001">
    <property type="protein sequence ID" value="MEX3593459.1"/>
    <property type="molecule type" value="Genomic_DNA"/>
</dbReference>
<evidence type="ECO:0000259" key="7">
    <source>
        <dbReference type="PROSITE" id="PS50126"/>
    </source>
</evidence>
<proteinExistence type="predicted"/>
<feature type="compositionally biased region" description="Polar residues" evidence="6">
    <location>
        <begin position="139"/>
        <end position="151"/>
    </location>
</feature>
<dbReference type="Pfam" id="PF10150">
    <property type="entry name" value="RNase_E_G"/>
    <property type="match status" value="1"/>
</dbReference>
<feature type="compositionally biased region" description="Basic residues" evidence="6">
    <location>
        <begin position="1005"/>
        <end position="1016"/>
    </location>
</feature>
<feature type="compositionally biased region" description="Low complexity" evidence="6">
    <location>
        <begin position="914"/>
        <end position="926"/>
    </location>
</feature>
<dbReference type="Proteomes" id="UP001558481">
    <property type="component" value="Unassembled WGS sequence"/>
</dbReference>
<feature type="compositionally biased region" description="Polar residues" evidence="6">
    <location>
        <begin position="106"/>
        <end position="131"/>
    </location>
</feature>
<feature type="compositionally biased region" description="Basic residues" evidence="6">
    <location>
        <begin position="902"/>
        <end position="913"/>
    </location>
</feature>
<feature type="compositionally biased region" description="Low complexity" evidence="6">
    <location>
        <begin position="803"/>
        <end position="812"/>
    </location>
</feature>
<dbReference type="PROSITE" id="PS50126">
    <property type="entry name" value="S1"/>
    <property type="match status" value="1"/>
</dbReference>
<evidence type="ECO:0000313" key="8">
    <source>
        <dbReference type="EMBL" id="MEX3593459.1"/>
    </source>
</evidence>
<comment type="cofactor">
    <cofactor evidence="1">
        <name>Mg(2+)</name>
        <dbReference type="ChEBI" id="CHEBI:18420"/>
    </cofactor>
</comment>
<sequence>MESEQDNAEQTTQDQAATAEQQTPAETSVAETPAEQPVLEQTPTEPQVDTQVDDEPEMLPQPAGTDVADDSADSQADAPSQTETPQTETPDAETVAPETDQPADASENTSVESTDAQQALTDESAESQVESETIEESAADTSPTSETTGPENSKVETTESENSQAETTEADATDAIEAQTPGTQDAEVTEAAGQETSEQTNNHETETETSESEASETEPSFGLGAGLMFHAPDPDEIRAAAEAAAARQREAAKERDNQRRQSRQQDDDDADEDDSSGNVTSRRRRRRRRGDVDMELVDEADGTVTRVRAPRVSESGAGEVTGLKGSTRLEAKKQRRRESRQSGRRRHVITEAEFLARREAVERKMLVRQKEDRIQIGVLEDGVLAEHFVSHTQQDSLIGNVYVGKVQNVLPSMEAAFVDIGRGRNAVLYAGEVDWDAAELGNKPRKIENALKSGDSVLVQVTKDPVGHKGARLTSQVSLPGRYLVYVPGGSMTGISRKLPDVERQRLKKILKDRLPEGAGVIVRTAAEGASEEELTNDINRLRSQWEQIQEKAGSTKTLAPEMLYAEPDLTIKTVRDVFNEDFTAMVVQGEQAWDNIEAYVTYVAPDLLDRLQQWTEDTDLFESFRVEEQIQKALDRKVYLPSGGSLVIDRTEAMTVVDVNTGKFTGSGGNLEETVTKNNLEAAEEIVRQLRLRDIGGIIVVDFIDMVLESNRELVLRRLVECLGRDRTKHQVAEVTSLGLVQMTRKRMGTGLLEVFSEPCEACAGRGAIVHDHPLKGRAGDSAPDHRNNRNERKRSKHKQQHQGGQQSNQQDKPKNSGNGGNNGSDNGNEGNDQESKARAEAARNALASIAAASQHDDDAASGHQGGDQSGERSGGKEQTPDQGKDQSGSKDHGDQDGDRRRKKRRGKRSRGRAQSGQDSQGNDSQSKDASDSDGQDRDRGSEDKGENQSSSLTIHGEVIELPHGGGSPEDQPESGQQSLTLDSLTAAFTEAPAQDSSQEQPTRGHRRSRSRRAQRGATHESRQGSEQSTAESAETADSSKQSGSEQKSGAPAQSSSGQSAGASAPKQAASRQGAAPAATTETKPATRRRSRRASAPTAAPGTASVQKHEPVSSTGTVKRFTADASKQDAPKSSSQPTVVGVGVKAANMKMTGGSKD</sequence>
<evidence type="ECO:0000256" key="2">
    <source>
        <dbReference type="ARBA" id="ARBA00022723"/>
    </source>
</evidence>
<keyword evidence="3" id="KW-0378">Hydrolase</keyword>
<dbReference type="RefSeq" id="WP_368628798.1">
    <property type="nucleotide sequence ID" value="NZ_JAYWLU010000001.1"/>
</dbReference>
<feature type="compositionally biased region" description="Basic residues" evidence="6">
    <location>
        <begin position="333"/>
        <end position="345"/>
    </location>
</feature>
<feature type="compositionally biased region" description="Basic residues" evidence="6">
    <location>
        <begin position="793"/>
        <end position="802"/>
    </location>
</feature>
<dbReference type="PANTHER" id="PTHR30001:SF0">
    <property type="entry name" value="RIBONUCLEASE G"/>
    <property type="match status" value="1"/>
</dbReference>
<keyword evidence="9" id="KW-1185">Reference proteome</keyword>
<feature type="compositionally biased region" description="Basic and acidic residues" evidence="6">
    <location>
        <begin position="773"/>
        <end position="792"/>
    </location>
</feature>
<dbReference type="SMART" id="SM00316">
    <property type="entry name" value="S1"/>
    <property type="match status" value="1"/>
</dbReference>
<feature type="compositionally biased region" description="Acidic residues" evidence="6">
    <location>
        <begin position="207"/>
        <end position="216"/>
    </location>
</feature>
<evidence type="ECO:0000256" key="4">
    <source>
        <dbReference type="ARBA" id="ARBA00022842"/>
    </source>
</evidence>
<keyword evidence="4" id="KW-0460">Magnesium</keyword>
<feature type="region of interest" description="Disordered" evidence="6">
    <location>
        <begin position="773"/>
        <end position="1158"/>
    </location>
</feature>
<feature type="region of interest" description="Disordered" evidence="6">
    <location>
        <begin position="1"/>
        <end position="345"/>
    </location>
</feature>
<feature type="compositionally biased region" description="Low complexity" evidence="6">
    <location>
        <begin position="844"/>
        <end position="855"/>
    </location>
</feature>
<feature type="domain" description="S1 motif" evidence="7">
    <location>
        <begin position="399"/>
        <end position="476"/>
    </location>
</feature>
<dbReference type="InterPro" id="IPR012340">
    <property type="entry name" value="NA-bd_OB-fold"/>
</dbReference>
<gene>
    <name evidence="8" type="ORF">VVR66_01875</name>
</gene>
<evidence type="ECO:0000256" key="3">
    <source>
        <dbReference type="ARBA" id="ARBA00022801"/>
    </source>
</evidence>
<evidence type="ECO:0000256" key="6">
    <source>
        <dbReference type="SAM" id="MobiDB-lite"/>
    </source>
</evidence>
<dbReference type="InterPro" id="IPR004659">
    <property type="entry name" value="RNase_E/G"/>
</dbReference>
<organism evidence="8 9">
    <name type="scientific">Kocuria carniphila</name>
    <dbReference type="NCBI Taxonomy" id="262208"/>
    <lineage>
        <taxon>Bacteria</taxon>
        <taxon>Bacillati</taxon>
        <taxon>Actinomycetota</taxon>
        <taxon>Actinomycetes</taxon>
        <taxon>Micrococcales</taxon>
        <taxon>Micrococcaceae</taxon>
        <taxon>Kocuria</taxon>
    </lineage>
</organism>
<dbReference type="InterPro" id="IPR019307">
    <property type="entry name" value="RNA-bd_AU-1/RNase_E/G"/>
</dbReference>
<dbReference type="Gene3D" id="2.40.50.140">
    <property type="entry name" value="Nucleic acid-binding proteins"/>
    <property type="match status" value="1"/>
</dbReference>
<dbReference type="NCBIfam" id="TIGR00757">
    <property type="entry name" value="RNaseEG"/>
    <property type="match status" value="1"/>
</dbReference>
<feature type="compositionally biased region" description="Polar residues" evidence="6">
    <location>
        <begin position="39"/>
        <end position="50"/>
    </location>
</feature>
<feature type="compositionally biased region" description="Polar residues" evidence="6">
    <location>
        <begin position="975"/>
        <end position="985"/>
    </location>
</feature>
<feature type="compositionally biased region" description="Low complexity" evidence="6">
    <location>
        <begin position="8"/>
        <end position="27"/>
    </location>
</feature>
<accession>A0ABV3UZN5</accession>
<feature type="compositionally biased region" description="Basic and acidic residues" evidence="6">
    <location>
        <begin position="871"/>
        <end position="901"/>
    </location>
</feature>
<dbReference type="InterPro" id="IPR003029">
    <property type="entry name" value="S1_domain"/>
</dbReference>
<evidence type="ECO:0000256" key="5">
    <source>
        <dbReference type="ARBA" id="ARBA00022884"/>
    </source>
</evidence>
<feature type="compositionally biased region" description="Low complexity" evidence="6">
    <location>
        <begin position="1095"/>
        <end position="1106"/>
    </location>
</feature>
<evidence type="ECO:0000313" key="9">
    <source>
        <dbReference type="Proteomes" id="UP001558481"/>
    </source>
</evidence>
<dbReference type="CDD" id="cd04453">
    <property type="entry name" value="S1_RNase_E"/>
    <property type="match status" value="1"/>
</dbReference>